<dbReference type="SMART" id="SM00086">
    <property type="entry name" value="PAC"/>
    <property type="match status" value="1"/>
</dbReference>
<evidence type="ECO:0000256" key="2">
    <source>
        <dbReference type="ARBA" id="ARBA00012438"/>
    </source>
</evidence>
<dbReference type="Gene3D" id="3.30.565.10">
    <property type="entry name" value="Histidine kinase-like ATPase, C-terminal domain"/>
    <property type="match status" value="1"/>
</dbReference>
<dbReference type="InterPro" id="IPR000014">
    <property type="entry name" value="PAS"/>
</dbReference>
<feature type="domain" description="PAS" evidence="5">
    <location>
        <begin position="110"/>
        <end position="170"/>
    </location>
</feature>
<dbReference type="InterPro" id="IPR013656">
    <property type="entry name" value="PAS_4"/>
</dbReference>
<dbReference type="CDD" id="cd00082">
    <property type="entry name" value="HisKA"/>
    <property type="match status" value="1"/>
</dbReference>
<dbReference type="RefSeq" id="WP_148696120.1">
    <property type="nucleotide sequence ID" value="NZ_CP017834.1"/>
</dbReference>
<reference evidence="7 8" key="1">
    <citation type="submission" date="2016-10" db="EMBL/GenBank/DDBJ databases">
        <title>Silvanigrella aquatica sp. nov., isolated from a freshwater lake located in the Black Forest, Germany, description of Silvanigrellaceae fam. nov., Silvanigrellales ord. nov., reclassification of the order Bdellovibrionales in the class Oligoflexia, reclassification of the families Bacteriovoracaceae and Halobacteriovoraceae in the new order Bacteriovoracales ord. nov., and reclassification of the family Pseudobacteriovoracaceae in the order Oligoflexiales.</title>
        <authorList>
            <person name="Hahn M.W."/>
            <person name="Schmidt J."/>
            <person name="Koll U."/>
            <person name="Rohde M."/>
            <person name="Verbag S."/>
            <person name="Pitt A."/>
            <person name="Nakai R."/>
            <person name="Naganuma T."/>
            <person name="Lang E."/>
        </authorList>
    </citation>
    <scope>NUCLEOTIDE SEQUENCE [LARGE SCALE GENOMIC DNA]</scope>
    <source>
        <strain evidence="7 8">MWH-Nonnen-W8red</strain>
    </source>
</reference>
<keyword evidence="8" id="KW-1185">Reference proteome</keyword>
<feature type="domain" description="PAC" evidence="6">
    <location>
        <begin position="308"/>
        <end position="360"/>
    </location>
</feature>
<feature type="domain" description="Histidine kinase" evidence="4">
    <location>
        <begin position="373"/>
        <end position="587"/>
    </location>
</feature>
<sequence>MSLTEKSPEFNIDDILKDLNKIKTNNKELQINIITEKLIYYTNILKEKYIYQNNLENIYEIIQAISALNFKKNFTPNIDDTIIQKITTGLNILAKELEIAVISKNELEWRDMIFESILENIPIALYLKDTQNNSQIILWSKGAETIFELPREEVLGKSSFEILPHENDKNYCFTDQKVISEEKTIEIQEEINLSKKNKKLILRTRKIPLKIKHEKNQNFILGISEDITKKILVEKELEETIKAIESSSIVAITDSRGKIISINENFCIISGYEKEELLGQDHRIINSGYHSKEFFLSMWKTISSGNIWSGEIQNKNKNGNFYWVQTVITPIKDYDGKIQKYLSIRFDITKQKETQIKLFQNSKMAALGEMAAGISHEINNPLAIIFSKSELIKAKLKMKNIDDPNLIQDLNQIQSTVNRIVKILKGLQSFSRNSEFDEMEISTILKIIEDTISFCNEKFQNKNIELRLNCLVDYKIKCRPSEISQIILNLLNNSIDAISELSEKWVEIDVSKNENFLNVSIKDSGCGIPDEIVSRIMQPFFTTKELGKGTGLGLSISKGLALSNNGDLTYKKTNKNTCFVLSIPIYND</sequence>
<dbReference type="NCBIfam" id="TIGR00229">
    <property type="entry name" value="sensory_box"/>
    <property type="match status" value="2"/>
</dbReference>
<dbReference type="PROSITE" id="PS50113">
    <property type="entry name" value="PAC"/>
    <property type="match status" value="1"/>
</dbReference>
<dbReference type="InterPro" id="IPR003661">
    <property type="entry name" value="HisK_dim/P_dom"/>
</dbReference>
<protein>
    <recommendedName>
        <fullName evidence="2">histidine kinase</fullName>
        <ecNumber evidence="2">2.7.13.3</ecNumber>
    </recommendedName>
</protein>
<evidence type="ECO:0000259" key="5">
    <source>
        <dbReference type="PROSITE" id="PS50112"/>
    </source>
</evidence>
<gene>
    <name evidence="7" type="ORF">AXG55_00090</name>
</gene>
<dbReference type="SMART" id="SM00387">
    <property type="entry name" value="HATPase_c"/>
    <property type="match status" value="1"/>
</dbReference>
<dbReference type="CDD" id="cd00130">
    <property type="entry name" value="PAS"/>
    <property type="match status" value="1"/>
</dbReference>
<dbReference type="PRINTS" id="PR00344">
    <property type="entry name" value="BCTRLSENSOR"/>
</dbReference>
<dbReference type="PANTHER" id="PTHR43065:SF42">
    <property type="entry name" value="TWO-COMPONENT SENSOR PPRA"/>
    <property type="match status" value="1"/>
</dbReference>
<feature type="domain" description="PAS" evidence="5">
    <location>
        <begin position="233"/>
        <end position="280"/>
    </location>
</feature>
<dbReference type="InterPro" id="IPR001610">
    <property type="entry name" value="PAC"/>
</dbReference>
<dbReference type="InterPro" id="IPR036097">
    <property type="entry name" value="HisK_dim/P_sf"/>
</dbReference>
<dbReference type="AlphaFoldDB" id="A0A1L4CWU1"/>
<dbReference type="GO" id="GO:0000155">
    <property type="term" value="F:phosphorelay sensor kinase activity"/>
    <property type="evidence" value="ECO:0007669"/>
    <property type="project" value="InterPro"/>
</dbReference>
<dbReference type="SUPFAM" id="SSF47384">
    <property type="entry name" value="Homodimeric domain of signal transducing histidine kinase"/>
    <property type="match status" value="1"/>
</dbReference>
<evidence type="ECO:0000259" key="4">
    <source>
        <dbReference type="PROSITE" id="PS50109"/>
    </source>
</evidence>
<dbReference type="InterPro" id="IPR005467">
    <property type="entry name" value="His_kinase_dom"/>
</dbReference>
<dbReference type="InterPro" id="IPR003594">
    <property type="entry name" value="HATPase_dom"/>
</dbReference>
<dbReference type="SUPFAM" id="SSF55874">
    <property type="entry name" value="ATPase domain of HSP90 chaperone/DNA topoisomerase II/histidine kinase"/>
    <property type="match status" value="1"/>
</dbReference>
<dbReference type="Pfam" id="PF02518">
    <property type="entry name" value="HATPase_c"/>
    <property type="match status" value="1"/>
</dbReference>
<dbReference type="STRING" id="1915309.AXG55_00090"/>
<dbReference type="Pfam" id="PF13426">
    <property type="entry name" value="PAS_9"/>
    <property type="match status" value="1"/>
</dbReference>
<dbReference type="EC" id="2.7.13.3" evidence="2"/>
<dbReference type="PROSITE" id="PS50109">
    <property type="entry name" value="HIS_KIN"/>
    <property type="match status" value="1"/>
</dbReference>
<dbReference type="InterPro" id="IPR004358">
    <property type="entry name" value="Sig_transdc_His_kin-like_C"/>
</dbReference>
<evidence type="ECO:0000313" key="7">
    <source>
        <dbReference type="EMBL" id="APJ02420.1"/>
    </source>
</evidence>
<evidence type="ECO:0000256" key="3">
    <source>
        <dbReference type="ARBA" id="ARBA00022553"/>
    </source>
</evidence>
<dbReference type="SMART" id="SM00091">
    <property type="entry name" value="PAS"/>
    <property type="match status" value="2"/>
</dbReference>
<dbReference type="SUPFAM" id="SSF55785">
    <property type="entry name" value="PYP-like sensor domain (PAS domain)"/>
    <property type="match status" value="2"/>
</dbReference>
<dbReference type="InterPro" id="IPR000700">
    <property type="entry name" value="PAS-assoc_C"/>
</dbReference>
<dbReference type="InterPro" id="IPR036890">
    <property type="entry name" value="HATPase_C_sf"/>
</dbReference>
<dbReference type="Pfam" id="PF00512">
    <property type="entry name" value="HisKA"/>
    <property type="match status" value="1"/>
</dbReference>
<dbReference type="SMART" id="SM00388">
    <property type="entry name" value="HisKA"/>
    <property type="match status" value="1"/>
</dbReference>
<organism evidence="7 8">
    <name type="scientific">Silvanigrella aquatica</name>
    <dbReference type="NCBI Taxonomy" id="1915309"/>
    <lineage>
        <taxon>Bacteria</taxon>
        <taxon>Pseudomonadati</taxon>
        <taxon>Bdellovibrionota</taxon>
        <taxon>Oligoflexia</taxon>
        <taxon>Silvanigrellales</taxon>
        <taxon>Silvanigrellaceae</taxon>
        <taxon>Silvanigrella</taxon>
    </lineage>
</organism>
<dbReference type="OrthoDB" id="5294959at2"/>
<dbReference type="PROSITE" id="PS50112">
    <property type="entry name" value="PAS"/>
    <property type="match status" value="2"/>
</dbReference>
<keyword evidence="3" id="KW-0597">Phosphoprotein</keyword>
<dbReference type="Proteomes" id="UP000184731">
    <property type="component" value="Chromosome"/>
</dbReference>
<comment type="catalytic activity">
    <reaction evidence="1">
        <text>ATP + protein L-histidine = ADP + protein N-phospho-L-histidine.</text>
        <dbReference type="EC" id="2.7.13.3"/>
    </reaction>
</comment>
<evidence type="ECO:0000313" key="8">
    <source>
        <dbReference type="Proteomes" id="UP000184731"/>
    </source>
</evidence>
<dbReference type="KEGG" id="saqi:AXG55_00090"/>
<evidence type="ECO:0000256" key="1">
    <source>
        <dbReference type="ARBA" id="ARBA00000085"/>
    </source>
</evidence>
<dbReference type="Gene3D" id="1.10.287.130">
    <property type="match status" value="1"/>
</dbReference>
<name>A0A1L4CWU1_9BACT</name>
<proteinExistence type="predicted"/>
<evidence type="ECO:0000259" key="6">
    <source>
        <dbReference type="PROSITE" id="PS50113"/>
    </source>
</evidence>
<dbReference type="InterPro" id="IPR035965">
    <property type="entry name" value="PAS-like_dom_sf"/>
</dbReference>
<accession>A0A1L4CWU1</accession>
<dbReference type="Pfam" id="PF08448">
    <property type="entry name" value="PAS_4"/>
    <property type="match status" value="1"/>
</dbReference>
<dbReference type="Gene3D" id="3.30.450.20">
    <property type="entry name" value="PAS domain"/>
    <property type="match status" value="2"/>
</dbReference>
<dbReference type="EMBL" id="CP017834">
    <property type="protein sequence ID" value="APJ02420.1"/>
    <property type="molecule type" value="Genomic_DNA"/>
</dbReference>
<dbReference type="PANTHER" id="PTHR43065">
    <property type="entry name" value="SENSOR HISTIDINE KINASE"/>
    <property type="match status" value="1"/>
</dbReference>